<sequence length="59" mass="6608">MTCTCQEAAITAYAQLRAKGILHEDALQAAKTIIKLRHRDFSQPEIDRLAHEWTSNGAI</sequence>
<organism evidence="1 2">
    <name type="scientific">Aestuariispira insulae</name>
    <dbReference type="NCBI Taxonomy" id="1461337"/>
    <lineage>
        <taxon>Bacteria</taxon>
        <taxon>Pseudomonadati</taxon>
        <taxon>Pseudomonadota</taxon>
        <taxon>Alphaproteobacteria</taxon>
        <taxon>Rhodospirillales</taxon>
        <taxon>Kiloniellaceae</taxon>
        <taxon>Aestuariispira</taxon>
    </lineage>
</organism>
<name>A0A3D9HVW1_9PROT</name>
<comment type="caution">
    <text evidence="1">The sequence shown here is derived from an EMBL/GenBank/DDBJ whole genome shotgun (WGS) entry which is preliminary data.</text>
</comment>
<reference evidence="1 2" key="1">
    <citation type="submission" date="2018-07" db="EMBL/GenBank/DDBJ databases">
        <title>Genomic Encyclopedia of Type Strains, Phase III (KMG-III): the genomes of soil and plant-associated and newly described type strains.</title>
        <authorList>
            <person name="Whitman W."/>
        </authorList>
    </citation>
    <scope>NUCLEOTIDE SEQUENCE [LARGE SCALE GENOMIC DNA]</scope>
    <source>
        <strain evidence="1 2">CECT 8488</strain>
    </source>
</reference>
<dbReference type="OrthoDB" id="7359277at2"/>
<evidence type="ECO:0000313" key="1">
    <source>
        <dbReference type="EMBL" id="RED53559.1"/>
    </source>
</evidence>
<protein>
    <submittedName>
        <fullName evidence="1">Uncharacterized protein</fullName>
    </submittedName>
</protein>
<gene>
    <name evidence="1" type="ORF">DFP90_101350</name>
</gene>
<accession>A0A3D9HVW1</accession>
<evidence type="ECO:0000313" key="2">
    <source>
        <dbReference type="Proteomes" id="UP000256845"/>
    </source>
</evidence>
<dbReference type="RefSeq" id="WP_115934686.1">
    <property type="nucleotide sequence ID" value="NZ_QRDW01000001.1"/>
</dbReference>
<dbReference type="AlphaFoldDB" id="A0A3D9HVW1"/>
<proteinExistence type="predicted"/>
<dbReference type="EMBL" id="QRDW01000001">
    <property type="protein sequence ID" value="RED53559.1"/>
    <property type="molecule type" value="Genomic_DNA"/>
</dbReference>
<keyword evidence="2" id="KW-1185">Reference proteome</keyword>
<dbReference type="Proteomes" id="UP000256845">
    <property type="component" value="Unassembled WGS sequence"/>
</dbReference>